<gene>
    <name evidence="1" type="ORF">RGQ15_10165</name>
</gene>
<keyword evidence="2" id="KW-1185">Reference proteome</keyword>
<sequence>MSRRYIRRTEVEALTGLSRSTIYRMMDAGDFPKPVKLTRKAVGWPEDQVAEWLASRPVAA</sequence>
<dbReference type="InterPro" id="IPR009061">
    <property type="entry name" value="DNA-bd_dom_put_sf"/>
</dbReference>
<dbReference type="SUPFAM" id="SSF46955">
    <property type="entry name" value="Putative DNA-binding domain"/>
    <property type="match status" value="1"/>
</dbReference>
<reference evidence="2" key="1">
    <citation type="submission" date="2023-07" db="EMBL/GenBank/DDBJ databases">
        <title>Paracoccus sp. MBLB3053 whole genome sequence.</title>
        <authorList>
            <person name="Hwang C.Y."/>
            <person name="Cho E.-S."/>
            <person name="Seo M.-J."/>
        </authorList>
    </citation>
    <scope>NUCLEOTIDE SEQUENCE [LARGE SCALE GENOMIC DNA]</scope>
    <source>
        <strain evidence="2">MBLB3053</strain>
    </source>
</reference>
<comment type="caution">
    <text evidence="1">The sequence shown here is derived from an EMBL/GenBank/DDBJ whole genome shotgun (WGS) entry which is preliminary data.</text>
</comment>
<dbReference type="RefSeq" id="WP_311160103.1">
    <property type="nucleotide sequence ID" value="NZ_JAVQLW010000001.1"/>
</dbReference>
<accession>A0ABU2HUI6</accession>
<evidence type="ECO:0000313" key="1">
    <source>
        <dbReference type="EMBL" id="MDS9467929.1"/>
    </source>
</evidence>
<name>A0ABU2HUI6_9RHOB</name>
<dbReference type="PANTHER" id="PTHR36154">
    <property type="entry name" value="DNA-BINDING TRANSCRIPTIONAL ACTIVATOR ALPA"/>
    <property type="match status" value="1"/>
</dbReference>
<dbReference type="Gene3D" id="1.10.238.160">
    <property type="match status" value="1"/>
</dbReference>
<dbReference type="EMBL" id="JAVQLW010000001">
    <property type="protein sequence ID" value="MDS9467929.1"/>
    <property type="molecule type" value="Genomic_DNA"/>
</dbReference>
<dbReference type="Proteomes" id="UP001269144">
    <property type="component" value="Unassembled WGS sequence"/>
</dbReference>
<dbReference type="InterPro" id="IPR010260">
    <property type="entry name" value="AlpA"/>
</dbReference>
<organism evidence="1 2">
    <name type="scientific">Paracoccus aurantius</name>
    <dbReference type="NCBI Taxonomy" id="3073814"/>
    <lineage>
        <taxon>Bacteria</taxon>
        <taxon>Pseudomonadati</taxon>
        <taxon>Pseudomonadota</taxon>
        <taxon>Alphaproteobacteria</taxon>
        <taxon>Rhodobacterales</taxon>
        <taxon>Paracoccaceae</taxon>
        <taxon>Paracoccus</taxon>
    </lineage>
</organism>
<dbReference type="InterPro" id="IPR052931">
    <property type="entry name" value="Prophage_regulatory_activator"/>
</dbReference>
<dbReference type="PANTHER" id="PTHR36154:SF1">
    <property type="entry name" value="DNA-BINDING TRANSCRIPTIONAL ACTIVATOR ALPA"/>
    <property type="match status" value="1"/>
</dbReference>
<protein>
    <submittedName>
        <fullName evidence="1">AlpA family transcriptional regulator</fullName>
    </submittedName>
</protein>
<dbReference type="Pfam" id="PF05930">
    <property type="entry name" value="Phage_AlpA"/>
    <property type="match status" value="1"/>
</dbReference>
<evidence type="ECO:0000313" key="2">
    <source>
        <dbReference type="Proteomes" id="UP001269144"/>
    </source>
</evidence>
<proteinExistence type="predicted"/>